<dbReference type="AlphaFoldDB" id="A0AAN8DDY1"/>
<name>A0AAN8DDY1_9TELE</name>
<comment type="caution">
    <text evidence="2">The sequence shown here is derived from an EMBL/GenBank/DDBJ whole genome shotgun (WGS) entry which is preliminary data.</text>
</comment>
<dbReference type="Proteomes" id="UP001335648">
    <property type="component" value="Unassembled WGS sequence"/>
</dbReference>
<gene>
    <name evidence="2" type="ORF">CesoFtcFv8_001461</name>
</gene>
<feature type="region of interest" description="Disordered" evidence="1">
    <location>
        <begin position="33"/>
        <end position="66"/>
    </location>
</feature>
<proteinExistence type="predicted"/>
<organism evidence="2 3">
    <name type="scientific">Champsocephalus esox</name>
    <name type="common">pike icefish</name>
    <dbReference type="NCBI Taxonomy" id="159716"/>
    <lineage>
        <taxon>Eukaryota</taxon>
        <taxon>Metazoa</taxon>
        <taxon>Chordata</taxon>
        <taxon>Craniata</taxon>
        <taxon>Vertebrata</taxon>
        <taxon>Euteleostomi</taxon>
        <taxon>Actinopterygii</taxon>
        <taxon>Neopterygii</taxon>
        <taxon>Teleostei</taxon>
        <taxon>Neoteleostei</taxon>
        <taxon>Acanthomorphata</taxon>
        <taxon>Eupercaria</taxon>
        <taxon>Perciformes</taxon>
        <taxon>Notothenioidei</taxon>
        <taxon>Channichthyidae</taxon>
        <taxon>Champsocephalus</taxon>
    </lineage>
</organism>
<sequence length="66" mass="6949">MPLGPPCPLLAPIPILPANGTPVIRTGRRSLLQQIPDAPPPSHRSNQCSSSSTTPYISHGVSSMHL</sequence>
<evidence type="ECO:0000313" key="3">
    <source>
        <dbReference type="Proteomes" id="UP001335648"/>
    </source>
</evidence>
<protein>
    <submittedName>
        <fullName evidence="2">Uncharacterized protein</fullName>
    </submittedName>
</protein>
<evidence type="ECO:0000256" key="1">
    <source>
        <dbReference type="SAM" id="MobiDB-lite"/>
    </source>
</evidence>
<feature type="compositionally biased region" description="Polar residues" evidence="1">
    <location>
        <begin position="43"/>
        <end position="56"/>
    </location>
</feature>
<accession>A0AAN8DDY1</accession>
<reference evidence="2 3" key="1">
    <citation type="journal article" date="2023" name="Mol. Biol. Evol.">
        <title>Genomics of Secondarily Temperate Adaptation in the Only Non-Antarctic Icefish.</title>
        <authorList>
            <person name="Rivera-Colon A.G."/>
            <person name="Rayamajhi N."/>
            <person name="Minhas B.F."/>
            <person name="Madrigal G."/>
            <person name="Bilyk K.T."/>
            <person name="Yoon V."/>
            <person name="Hune M."/>
            <person name="Gregory S."/>
            <person name="Cheng C.H.C."/>
            <person name="Catchen J.M."/>
        </authorList>
    </citation>
    <scope>NUCLEOTIDE SEQUENCE [LARGE SCALE GENOMIC DNA]</scope>
    <source>
        <strain evidence="2">JC2023a</strain>
    </source>
</reference>
<keyword evidence="3" id="KW-1185">Reference proteome</keyword>
<dbReference type="EMBL" id="JAULUE010002046">
    <property type="protein sequence ID" value="KAK5915913.1"/>
    <property type="molecule type" value="Genomic_DNA"/>
</dbReference>
<evidence type="ECO:0000313" key="2">
    <source>
        <dbReference type="EMBL" id="KAK5915913.1"/>
    </source>
</evidence>